<dbReference type="PANTHER" id="PTHR36048">
    <property type="entry name" value="RIBOSOME MATURATION FACTOR"/>
    <property type="match status" value="1"/>
</dbReference>
<gene>
    <name evidence="2" type="ORF">LUZ63_004306</name>
</gene>
<feature type="region of interest" description="Disordered" evidence="1">
    <location>
        <begin position="30"/>
        <end position="62"/>
    </location>
</feature>
<protein>
    <submittedName>
        <fullName evidence="2">Uncharacterized protein</fullName>
    </submittedName>
</protein>
<keyword evidence="3" id="KW-1185">Reference proteome</keyword>
<evidence type="ECO:0000256" key="1">
    <source>
        <dbReference type="SAM" id="MobiDB-lite"/>
    </source>
</evidence>
<accession>A0A9Q0D3W5</accession>
<feature type="compositionally biased region" description="Basic residues" evidence="1">
    <location>
        <begin position="32"/>
        <end position="44"/>
    </location>
</feature>
<feature type="compositionally biased region" description="Low complexity" evidence="1">
    <location>
        <begin position="178"/>
        <end position="189"/>
    </location>
</feature>
<feature type="region of interest" description="Disordered" evidence="1">
    <location>
        <begin position="151"/>
        <end position="198"/>
    </location>
</feature>
<sequence>MASKSPTVDTIAITEKKMDMTLDEIISMSKKGSAKGKLPHRAPIKNRGFQNGGPPPKGFKARQYNDSRSAVRQGMLAKRRTNFNGKSNFPVTSNIAKKAASAPFRSQPARWNQPRVVPTTTQKVSVANGPIQFENGKKPQTMDALFARMQKQRRRTNPQLTAGPSNTNRQVVQRSRPHQQQMYQQQQRRPYGLAAVYN</sequence>
<dbReference type="AlphaFoldDB" id="A0A9Q0D3W5"/>
<dbReference type="Proteomes" id="UP001151287">
    <property type="component" value="Unassembled WGS sequence"/>
</dbReference>
<comment type="caution">
    <text evidence="2">The sequence shown here is derived from an EMBL/GenBank/DDBJ whole genome shotgun (WGS) entry which is preliminary data.</text>
</comment>
<evidence type="ECO:0000313" key="2">
    <source>
        <dbReference type="EMBL" id="KAJ1704527.1"/>
    </source>
</evidence>
<dbReference type="PANTHER" id="PTHR36048:SF1">
    <property type="entry name" value="RIBOSOME MATURATION FACTOR"/>
    <property type="match status" value="1"/>
</dbReference>
<dbReference type="OrthoDB" id="1902342at2759"/>
<organism evidence="2 3">
    <name type="scientific">Rhynchospora breviuscula</name>
    <dbReference type="NCBI Taxonomy" id="2022672"/>
    <lineage>
        <taxon>Eukaryota</taxon>
        <taxon>Viridiplantae</taxon>
        <taxon>Streptophyta</taxon>
        <taxon>Embryophyta</taxon>
        <taxon>Tracheophyta</taxon>
        <taxon>Spermatophyta</taxon>
        <taxon>Magnoliopsida</taxon>
        <taxon>Liliopsida</taxon>
        <taxon>Poales</taxon>
        <taxon>Cyperaceae</taxon>
        <taxon>Cyperoideae</taxon>
        <taxon>Rhynchosporeae</taxon>
        <taxon>Rhynchospora</taxon>
    </lineage>
</organism>
<evidence type="ECO:0000313" key="3">
    <source>
        <dbReference type="Proteomes" id="UP001151287"/>
    </source>
</evidence>
<reference evidence="2" key="1">
    <citation type="journal article" date="2022" name="Cell">
        <title>Repeat-based holocentromeres influence genome architecture and karyotype evolution.</title>
        <authorList>
            <person name="Hofstatter P.G."/>
            <person name="Thangavel G."/>
            <person name="Lux T."/>
            <person name="Neumann P."/>
            <person name="Vondrak T."/>
            <person name="Novak P."/>
            <person name="Zhang M."/>
            <person name="Costa L."/>
            <person name="Castellani M."/>
            <person name="Scott A."/>
            <person name="Toegelov H."/>
            <person name="Fuchs J."/>
            <person name="Mata-Sucre Y."/>
            <person name="Dias Y."/>
            <person name="Vanzela A.L.L."/>
            <person name="Huettel B."/>
            <person name="Almeida C.C.S."/>
            <person name="Simkova H."/>
            <person name="Souza G."/>
            <person name="Pedrosa-Harand A."/>
            <person name="Macas J."/>
            <person name="Mayer K.F.X."/>
            <person name="Houben A."/>
            <person name="Marques A."/>
        </authorList>
    </citation>
    <scope>NUCLEOTIDE SEQUENCE</scope>
    <source>
        <strain evidence="2">RhyBre1mFocal</strain>
    </source>
</reference>
<proteinExistence type="predicted"/>
<feature type="compositionally biased region" description="Polar residues" evidence="1">
    <location>
        <begin position="157"/>
        <end position="172"/>
    </location>
</feature>
<name>A0A9Q0D3W5_9POAL</name>
<dbReference type="EMBL" id="JAMQYH010000001">
    <property type="protein sequence ID" value="KAJ1704527.1"/>
    <property type="molecule type" value="Genomic_DNA"/>
</dbReference>